<dbReference type="GO" id="GO:0012505">
    <property type="term" value="C:endomembrane system"/>
    <property type="evidence" value="ECO:0007669"/>
    <property type="project" value="UniProtKB-SubCell"/>
</dbReference>
<evidence type="ECO:0000256" key="9">
    <source>
        <dbReference type="PIRSR" id="PIRSR605150-2"/>
    </source>
</evidence>
<feature type="transmembrane region" description="Helical" evidence="11">
    <location>
        <begin position="709"/>
        <end position="727"/>
    </location>
</feature>
<evidence type="ECO:0000313" key="12">
    <source>
        <dbReference type="EMBL" id="KAL1534111.1"/>
    </source>
</evidence>
<gene>
    <name evidence="12" type="ORF">AAHA92_31507</name>
</gene>
<feature type="binding site" evidence="9">
    <location>
        <position position="106"/>
    </location>
    <ligand>
        <name>UDP-alpha-D-glucose</name>
        <dbReference type="ChEBI" id="CHEBI:58885"/>
    </ligand>
</feature>
<keyword evidence="5 11" id="KW-1133">Transmembrane helix</keyword>
<evidence type="ECO:0000256" key="1">
    <source>
        <dbReference type="ARBA" id="ARBA00004127"/>
    </source>
</evidence>
<evidence type="ECO:0000256" key="5">
    <source>
        <dbReference type="ARBA" id="ARBA00022989"/>
    </source>
</evidence>
<dbReference type="GO" id="GO:0016757">
    <property type="term" value="F:glycosyltransferase activity"/>
    <property type="evidence" value="ECO:0007669"/>
    <property type="project" value="UniProtKB-KW"/>
</dbReference>
<keyword evidence="2" id="KW-0328">Glycosyltransferase</keyword>
<dbReference type="SUPFAM" id="SSF53448">
    <property type="entry name" value="Nucleotide-diphospho-sugar transferases"/>
    <property type="match status" value="1"/>
</dbReference>
<sequence>MRGDGDLFETRAARGRAVHRGLCITILAGIVCVCVYRLGHIPQVGRYSWIAMLCAEAVLGLYWIISQSGRWAVVYRFPFKDKLSSRYGEKLPPVDVFVCTADPVLEPPSLVVNTVLSVMSYNYPSHKLSVYLSDDGGSQLTFYALFEASRFSKYWIPFSKKHNVEPRSPAIYFSRTIAVDDSSFAREWTHVKLLYEEMRGRIDSAAAKGSVLEHVRDQHKGFSEWNSKVEKQDHHSIVQILIDGWNPEATDVEGNSLPTLVYLSREKRPGWPHNFKAGSMNALIRVSSEISKAPIILNVDCDMYANDPDAIKDALCFFLDEKHGSQTCYVQYPQQYNNIVKNDIYGNQNFATNNIELSGLDGFGVALYVGTGCFHRRESLSGKKFSANHSIESGDVVDNIKDRSVVELEEAAKVLANCSYEKGTLWGKEMGLVYGCPVEDIVTGLSIQCRGWKPVYYNPSKHAFKGVAPTTLDVSLIQFTRWSEGMFQIFLSKYCPFILGRGKISFGGQMGYCIYLLWPVLSLPTLVYGVIPALALVRGVPLFPKVSSLWMATLAYVFTAKTAYSLAEDVAVGDTVKGWWYVQRMVVIRRMTAYLLALIETVMRMLGLSQSAFVLTAKVVDDEAEKRYKKGLIEFGSSSIMMIIIATVALLNLLALGWGAVKALCGATEVLWPQLAICGVWVLLNLPVYDAIFFRSDKGSMPLPATLKSLIMASTALLISFTKRVVIEL</sequence>
<comment type="caution">
    <text evidence="12">The sequence shown here is derived from an EMBL/GenBank/DDBJ whole genome shotgun (WGS) entry which is preliminary data.</text>
</comment>
<dbReference type="InterPro" id="IPR029044">
    <property type="entry name" value="Nucleotide-diphossugar_trans"/>
</dbReference>
<organism evidence="12 13">
    <name type="scientific">Salvia divinorum</name>
    <name type="common">Maria pastora</name>
    <name type="synonym">Diviner's sage</name>
    <dbReference type="NCBI Taxonomy" id="28513"/>
    <lineage>
        <taxon>Eukaryota</taxon>
        <taxon>Viridiplantae</taxon>
        <taxon>Streptophyta</taxon>
        <taxon>Embryophyta</taxon>
        <taxon>Tracheophyta</taxon>
        <taxon>Spermatophyta</taxon>
        <taxon>Magnoliopsida</taxon>
        <taxon>eudicotyledons</taxon>
        <taxon>Gunneridae</taxon>
        <taxon>Pentapetalae</taxon>
        <taxon>asterids</taxon>
        <taxon>lamiids</taxon>
        <taxon>Lamiales</taxon>
        <taxon>Lamiaceae</taxon>
        <taxon>Nepetoideae</taxon>
        <taxon>Mentheae</taxon>
        <taxon>Salviinae</taxon>
        <taxon>Salvia</taxon>
        <taxon>Salvia subgen. Calosphace</taxon>
    </lineage>
</organism>
<keyword evidence="4 11" id="KW-0812">Transmembrane</keyword>
<proteinExistence type="predicted"/>
<evidence type="ECO:0000256" key="10">
    <source>
        <dbReference type="PIRSR" id="PIRSR605150-3"/>
    </source>
</evidence>
<evidence type="ECO:0000256" key="6">
    <source>
        <dbReference type="ARBA" id="ARBA00023136"/>
    </source>
</evidence>
<evidence type="ECO:0000256" key="7">
    <source>
        <dbReference type="ARBA" id="ARBA00023316"/>
    </source>
</evidence>
<feature type="binding site" evidence="10">
    <location>
        <position position="300"/>
    </location>
    <ligand>
        <name>Mn(2+)</name>
        <dbReference type="ChEBI" id="CHEBI:29035"/>
    </ligand>
</feature>
<comment type="subcellular location">
    <subcellularLocation>
        <location evidence="1">Endomembrane system</location>
        <topology evidence="1">Multi-pass membrane protein</topology>
    </subcellularLocation>
</comment>
<feature type="transmembrane region" description="Helical" evidence="11">
    <location>
        <begin position="549"/>
        <end position="567"/>
    </location>
</feature>
<evidence type="ECO:0000256" key="3">
    <source>
        <dbReference type="ARBA" id="ARBA00022679"/>
    </source>
</evidence>
<keyword evidence="7" id="KW-0961">Cell wall biogenesis/degradation</keyword>
<name>A0ABD1FQI3_SALDI</name>
<feature type="transmembrane region" description="Helical" evidence="11">
    <location>
        <begin position="21"/>
        <end position="41"/>
    </location>
</feature>
<evidence type="ECO:0000256" key="2">
    <source>
        <dbReference type="ARBA" id="ARBA00022676"/>
    </source>
</evidence>
<dbReference type="EMBL" id="JBEAFC010000013">
    <property type="protein sequence ID" value="KAL1534111.1"/>
    <property type="molecule type" value="Genomic_DNA"/>
</dbReference>
<keyword evidence="6 11" id="KW-0472">Membrane</keyword>
<keyword evidence="13" id="KW-1185">Reference proteome</keyword>
<protein>
    <submittedName>
        <fullName evidence="12">Cellulose synthase-like protein E6</fullName>
    </submittedName>
</protein>
<feature type="transmembrane region" description="Helical" evidence="11">
    <location>
        <begin position="47"/>
        <end position="65"/>
    </location>
</feature>
<feature type="transmembrane region" description="Helical" evidence="11">
    <location>
        <begin position="670"/>
        <end position="689"/>
    </location>
</feature>
<dbReference type="Pfam" id="PF03552">
    <property type="entry name" value="Cellulose_synt"/>
    <property type="match status" value="2"/>
</dbReference>
<feature type="binding site" evidence="9">
    <location>
        <position position="135"/>
    </location>
    <ligand>
        <name>UDP-alpha-D-glucose</name>
        <dbReference type="ChEBI" id="CHEBI:58885"/>
    </ligand>
</feature>
<feature type="transmembrane region" description="Helical" evidence="11">
    <location>
        <begin position="593"/>
        <end position="615"/>
    </location>
</feature>
<evidence type="ECO:0000256" key="4">
    <source>
        <dbReference type="ARBA" id="ARBA00022692"/>
    </source>
</evidence>
<feature type="transmembrane region" description="Helical" evidence="11">
    <location>
        <begin position="635"/>
        <end position="658"/>
    </location>
</feature>
<evidence type="ECO:0000313" key="13">
    <source>
        <dbReference type="Proteomes" id="UP001567538"/>
    </source>
</evidence>
<accession>A0ABD1FQI3</accession>
<dbReference type="Proteomes" id="UP001567538">
    <property type="component" value="Unassembled WGS sequence"/>
</dbReference>
<evidence type="ECO:0000256" key="8">
    <source>
        <dbReference type="PIRSR" id="PIRSR605150-1"/>
    </source>
</evidence>
<dbReference type="AlphaFoldDB" id="A0ABD1FQI3"/>
<feature type="transmembrane region" description="Helical" evidence="11">
    <location>
        <begin position="512"/>
        <end position="537"/>
    </location>
</feature>
<evidence type="ECO:0000256" key="11">
    <source>
        <dbReference type="SAM" id="Phobius"/>
    </source>
</evidence>
<dbReference type="GO" id="GO:0071555">
    <property type="term" value="P:cell wall organization"/>
    <property type="evidence" value="ECO:0007669"/>
    <property type="project" value="UniProtKB-KW"/>
</dbReference>
<dbReference type="InterPro" id="IPR005150">
    <property type="entry name" value="Cellulose_synth"/>
</dbReference>
<feature type="binding site" evidence="10">
    <location>
        <position position="276"/>
    </location>
    <ligand>
        <name>Mn(2+)</name>
        <dbReference type="ChEBI" id="CHEBI:29035"/>
    </ligand>
</feature>
<reference evidence="12 13" key="1">
    <citation type="submission" date="2024-06" db="EMBL/GenBank/DDBJ databases">
        <title>A chromosome level genome sequence of Diviner's sage (Salvia divinorum).</title>
        <authorList>
            <person name="Ford S.A."/>
            <person name="Ro D.-K."/>
            <person name="Ness R.W."/>
            <person name="Phillips M.A."/>
        </authorList>
    </citation>
    <scope>NUCLEOTIDE SEQUENCE [LARGE SCALE GENOMIC DNA]</scope>
    <source>
        <strain evidence="12">SAF-2024a</strain>
        <tissue evidence="12">Leaf</tissue>
    </source>
</reference>
<keyword evidence="3" id="KW-0808">Transferase</keyword>
<dbReference type="PANTHER" id="PTHR13301">
    <property type="entry name" value="X-BOX TRANSCRIPTION FACTOR-RELATED"/>
    <property type="match status" value="1"/>
</dbReference>
<dbReference type="Gene3D" id="3.90.550.10">
    <property type="entry name" value="Spore Coat Polysaccharide Biosynthesis Protein SpsA, Chain A"/>
    <property type="match status" value="2"/>
</dbReference>
<feature type="active site" evidence="8">
    <location>
        <position position="135"/>
    </location>
</feature>
<feature type="active site" evidence="8">
    <location>
        <position position="440"/>
    </location>
</feature>